<keyword evidence="1" id="KW-0472">Membrane</keyword>
<dbReference type="Proteomes" id="UP001597187">
    <property type="component" value="Unassembled WGS sequence"/>
</dbReference>
<dbReference type="EMBL" id="JBHUDC010000003">
    <property type="protein sequence ID" value="MFD1512733.1"/>
    <property type="molecule type" value="Genomic_DNA"/>
</dbReference>
<organism evidence="2 3">
    <name type="scientific">Halomarina rubra</name>
    <dbReference type="NCBI Taxonomy" id="2071873"/>
    <lineage>
        <taxon>Archaea</taxon>
        <taxon>Methanobacteriati</taxon>
        <taxon>Methanobacteriota</taxon>
        <taxon>Stenosarchaea group</taxon>
        <taxon>Halobacteria</taxon>
        <taxon>Halobacteriales</taxon>
        <taxon>Natronomonadaceae</taxon>
        <taxon>Halomarina</taxon>
    </lineage>
</organism>
<proteinExistence type="predicted"/>
<dbReference type="InterPro" id="IPR055686">
    <property type="entry name" value="DUF7262"/>
</dbReference>
<keyword evidence="1" id="KW-0812">Transmembrane</keyword>
<evidence type="ECO:0000313" key="2">
    <source>
        <dbReference type="EMBL" id="MFD1512733.1"/>
    </source>
</evidence>
<dbReference type="Pfam" id="PF23923">
    <property type="entry name" value="DUF7262"/>
    <property type="match status" value="1"/>
</dbReference>
<dbReference type="AlphaFoldDB" id="A0ABD6AU07"/>
<evidence type="ECO:0000256" key="1">
    <source>
        <dbReference type="SAM" id="Phobius"/>
    </source>
</evidence>
<evidence type="ECO:0008006" key="4">
    <source>
        <dbReference type="Google" id="ProtNLM"/>
    </source>
</evidence>
<protein>
    <recommendedName>
        <fullName evidence="4">Type II secretion system protein</fullName>
    </recommendedName>
</protein>
<evidence type="ECO:0000313" key="3">
    <source>
        <dbReference type="Proteomes" id="UP001597187"/>
    </source>
</evidence>
<keyword evidence="3" id="KW-1185">Reference proteome</keyword>
<reference evidence="2 3" key="1">
    <citation type="journal article" date="2019" name="Int. J. Syst. Evol. Microbiol.">
        <title>The Global Catalogue of Microorganisms (GCM) 10K type strain sequencing project: providing services to taxonomists for standard genome sequencing and annotation.</title>
        <authorList>
            <consortium name="The Broad Institute Genomics Platform"/>
            <consortium name="The Broad Institute Genome Sequencing Center for Infectious Disease"/>
            <person name="Wu L."/>
            <person name="Ma J."/>
        </authorList>
    </citation>
    <scope>NUCLEOTIDE SEQUENCE [LARGE SCALE GENOMIC DNA]</scope>
    <source>
        <strain evidence="2 3">CGMCC 1.12563</strain>
    </source>
</reference>
<gene>
    <name evidence="2" type="ORF">ACFSBT_05485</name>
</gene>
<dbReference type="RefSeq" id="WP_250872713.1">
    <property type="nucleotide sequence ID" value="NZ_JALXFV010000003.1"/>
</dbReference>
<comment type="caution">
    <text evidence="2">The sequence shown here is derived from an EMBL/GenBank/DDBJ whole genome shotgun (WGS) entry which is preliminary data.</text>
</comment>
<name>A0ABD6AU07_9EURY</name>
<feature type="transmembrane region" description="Helical" evidence="1">
    <location>
        <begin position="21"/>
        <end position="44"/>
    </location>
</feature>
<keyword evidence="1" id="KW-1133">Transmembrane helix</keyword>
<accession>A0ABD6AU07</accession>
<sequence length="147" mass="15872">MRDSADTSRTRRADERGQLSLSVVEAGIGVVLVLAVSMGFVLGVPQPDTRDTQLDAYARDAAAVLGTEPPRHRGTTRLAEVARSEAAFERERAALDRRVDRLLPDSLMYHVETPHGTVGYDRPAGVAVGTTTVTTANGPVTIRVWYA</sequence>